<organism evidence="3">
    <name type="scientific">metagenome</name>
    <dbReference type="NCBI Taxonomy" id="256318"/>
    <lineage>
        <taxon>unclassified sequences</taxon>
        <taxon>metagenomes</taxon>
    </lineage>
</organism>
<gene>
    <name evidence="3" type="ORF">NOCA120040</name>
</gene>
<dbReference type="SUPFAM" id="SSF56436">
    <property type="entry name" value="C-type lectin-like"/>
    <property type="match status" value="1"/>
</dbReference>
<feature type="region of interest" description="Disordered" evidence="1">
    <location>
        <begin position="184"/>
        <end position="273"/>
    </location>
</feature>
<feature type="compositionally biased region" description="Low complexity" evidence="1">
    <location>
        <begin position="205"/>
        <end position="220"/>
    </location>
</feature>
<evidence type="ECO:0000313" key="3">
    <source>
        <dbReference type="EMBL" id="CUR60024.1"/>
    </source>
</evidence>
<dbReference type="InterPro" id="IPR005532">
    <property type="entry name" value="SUMF_dom"/>
</dbReference>
<feature type="compositionally biased region" description="Basic residues" evidence="1">
    <location>
        <begin position="257"/>
        <end position="273"/>
    </location>
</feature>
<proteinExistence type="predicted"/>
<feature type="compositionally biased region" description="Low complexity" evidence="1">
    <location>
        <begin position="184"/>
        <end position="197"/>
    </location>
</feature>
<dbReference type="EMBL" id="CZKB01000012">
    <property type="protein sequence ID" value="CUR60024.1"/>
    <property type="molecule type" value="Genomic_DNA"/>
</dbReference>
<feature type="compositionally biased region" description="Low complexity" evidence="1">
    <location>
        <begin position="232"/>
        <end position="256"/>
    </location>
</feature>
<feature type="domain" description="Sulfatase-modifying factor enzyme-like" evidence="2">
    <location>
        <begin position="36"/>
        <end position="177"/>
    </location>
</feature>
<feature type="region of interest" description="Disordered" evidence="1">
    <location>
        <begin position="1"/>
        <end position="32"/>
    </location>
</feature>
<accession>A0A2P2CDE2</accession>
<evidence type="ECO:0000259" key="2">
    <source>
        <dbReference type="Pfam" id="PF03781"/>
    </source>
</evidence>
<evidence type="ECO:0000256" key="1">
    <source>
        <dbReference type="SAM" id="MobiDB-lite"/>
    </source>
</evidence>
<reference evidence="3" key="1">
    <citation type="submission" date="2015-08" db="EMBL/GenBank/DDBJ databases">
        <authorList>
            <person name="Babu N.S."/>
            <person name="Beckwith C.J."/>
            <person name="Beseler K.G."/>
            <person name="Brison A."/>
            <person name="Carone J.V."/>
            <person name="Caskin T.P."/>
            <person name="Diamond M."/>
            <person name="Durham M.E."/>
            <person name="Foxe J.M."/>
            <person name="Go M."/>
            <person name="Henderson B.A."/>
            <person name="Jones I.B."/>
            <person name="McGettigan J.A."/>
            <person name="Micheletti S.J."/>
            <person name="Nasrallah M.E."/>
            <person name="Ortiz D."/>
            <person name="Piller C.R."/>
            <person name="Privatt S.R."/>
            <person name="Schneider S.L."/>
            <person name="Sharp S."/>
            <person name="Smith T.C."/>
            <person name="Stanton J.D."/>
            <person name="Ullery H.E."/>
            <person name="Wilson R.J."/>
            <person name="Serrano M.G."/>
            <person name="Buck G."/>
            <person name="Lee V."/>
            <person name="Wang Y."/>
            <person name="Carvalho R."/>
            <person name="Voegtly L."/>
            <person name="Shi R."/>
            <person name="Duckworth R."/>
            <person name="Johnson A."/>
            <person name="Loviza R."/>
            <person name="Walstead R."/>
            <person name="Shah Z."/>
            <person name="Kiflezghi M."/>
            <person name="Wade K."/>
            <person name="Ball S.L."/>
            <person name="Bradley K.W."/>
            <person name="Asai D.J."/>
            <person name="Bowman C.A."/>
            <person name="Russell D.A."/>
            <person name="Pope W.H."/>
            <person name="Jacobs-Sera D."/>
            <person name="Hendrix R.W."/>
            <person name="Hatfull G.F."/>
        </authorList>
    </citation>
    <scope>NUCLEOTIDE SEQUENCE</scope>
</reference>
<dbReference type="Gene3D" id="3.90.1580.10">
    <property type="entry name" value="paralog of FGE (formylglycine-generating enzyme)"/>
    <property type="match status" value="1"/>
</dbReference>
<protein>
    <recommendedName>
        <fullName evidence="2">Sulfatase-modifying factor enzyme-like domain-containing protein</fullName>
    </recommendedName>
</protein>
<dbReference type="InterPro" id="IPR042095">
    <property type="entry name" value="SUMF_sf"/>
</dbReference>
<dbReference type="InterPro" id="IPR016187">
    <property type="entry name" value="CTDL_fold"/>
</dbReference>
<dbReference type="PANTHER" id="PTHR23150:SF19">
    <property type="entry name" value="FORMYLGLYCINE-GENERATING ENZYME"/>
    <property type="match status" value="1"/>
</dbReference>
<dbReference type="PANTHER" id="PTHR23150">
    <property type="entry name" value="SULFATASE MODIFYING FACTOR 1, 2"/>
    <property type="match status" value="1"/>
</dbReference>
<dbReference type="InterPro" id="IPR051043">
    <property type="entry name" value="Sulfatase_Mod_Factor_Kinase"/>
</dbReference>
<dbReference type="GO" id="GO:0120147">
    <property type="term" value="F:formylglycine-generating oxidase activity"/>
    <property type="evidence" value="ECO:0007669"/>
    <property type="project" value="TreeGrafter"/>
</dbReference>
<dbReference type="AlphaFoldDB" id="A0A2P2CDE2"/>
<dbReference type="Pfam" id="PF03781">
    <property type="entry name" value="FGE-sulfatase"/>
    <property type="match status" value="1"/>
</dbReference>
<name>A0A2P2CDE2_9ZZZZ</name>
<sequence length="273" mass="27569">MSCCSGGGTATVPSTAPAPGPAAVRAGAGTGLGDPQVRVPGGVFAMGDAFGEGDPADGETPVHPVRLPAFLVDATTVTNDGFAEFVDATGHVTDAEHTGVSAVFQGLLTAPERDVVRRLDTTPWWLAVRGASWRRPGGAGSDVGETGDHPVVHVSWRDAQAYASWAGRRLPTEAEWEGWTPAVSRGATTAGTPTAAGQGSGGSTSGRATSPCSTPPTTAGRARRPPGPSPPTGSDCSTPSATSGSGARTGSRCTPTRSHRSTPRPVRRRARGG</sequence>